<gene>
    <name evidence="1" type="ORF">T12_8430</name>
</gene>
<reference evidence="1 2" key="1">
    <citation type="submission" date="2015-01" db="EMBL/GenBank/DDBJ databases">
        <title>Evolution of Trichinella species and genotypes.</title>
        <authorList>
            <person name="Korhonen P.K."/>
            <person name="Edoardo P."/>
            <person name="Giuseppe L.R."/>
            <person name="Gasser R.B."/>
        </authorList>
    </citation>
    <scope>NUCLEOTIDE SEQUENCE [LARGE SCALE GENOMIC DNA]</scope>
    <source>
        <strain evidence="1">ISS2496</strain>
    </source>
</reference>
<organism evidence="1 2">
    <name type="scientific">Trichinella patagoniensis</name>
    <dbReference type="NCBI Taxonomy" id="990121"/>
    <lineage>
        <taxon>Eukaryota</taxon>
        <taxon>Metazoa</taxon>
        <taxon>Ecdysozoa</taxon>
        <taxon>Nematoda</taxon>
        <taxon>Enoplea</taxon>
        <taxon>Dorylaimia</taxon>
        <taxon>Trichinellida</taxon>
        <taxon>Trichinellidae</taxon>
        <taxon>Trichinella</taxon>
    </lineage>
</organism>
<keyword evidence="2" id="KW-1185">Reference proteome</keyword>
<comment type="caution">
    <text evidence="1">The sequence shown here is derived from an EMBL/GenBank/DDBJ whole genome shotgun (WGS) entry which is preliminary data.</text>
</comment>
<dbReference type="AlphaFoldDB" id="A0A0V0YU63"/>
<evidence type="ECO:0000313" key="2">
    <source>
        <dbReference type="Proteomes" id="UP000054783"/>
    </source>
</evidence>
<proteinExistence type="predicted"/>
<sequence>MTFYVSSSSTCPQHLVVVLHSLQQAKGLEQIREEDDKGKKGAGIHSFLPLLLRKDSLNY</sequence>
<name>A0A0V0YU63_9BILA</name>
<dbReference type="Proteomes" id="UP000054783">
    <property type="component" value="Unassembled WGS sequence"/>
</dbReference>
<accession>A0A0V0YU63</accession>
<evidence type="ECO:0000313" key="1">
    <source>
        <dbReference type="EMBL" id="KRY03865.1"/>
    </source>
</evidence>
<dbReference type="EMBL" id="JYDQ01002420">
    <property type="protein sequence ID" value="KRY03865.1"/>
    <property type="molecule type" value="Genomic_DNA"/>
</dbReference>
<protein>
    <submittedName>
        <fullName evidence="1">Uncharacterized protein</fullName>
    </submittedName>
</protein>